<keyword evidence="2" id="KW-1185">Reference proteome</keyword>
<accession>A0ACB7ZQ30</accession>
<evidence type="ECO:0000313" key="1">
    <source>
        <dbReference type="EMBL" id="KAH7903191.1"/>
    </source>
</evidence>
<organism evidence="1 2">
    <name type="scientific">Hygrophoropsis aurantiaca</name>
    <dbReference type="NCBI Taxonomy" id="72124"/>
    <lineage>
        <taxon>Eukaryota</taxon>
        <taxon>Fungi</taxon>
        <taxon>Dikarya</taxon>
        <taxon>Basidiomycota</taxon>
        <taxon>Agaricomycotina</taxon>
        <taxon>Agaricomycetes</taxon>
        <taxon>Agaricomycetidae</taxon>
        <taxon>Boletales</taxon>
        <taxon>Coniophorineae</taxon>
        <taxon>Hygrophoropsidaceae</taxon>
        <taxon>Hygrophoropsis</taxon>
    </lineage>
</organism>
<dbReference type="Proteomes" id="UP000790377">
    <property type="component" value="Unassembled WGS sequence"/>
</dbReference>
<gene>
    <name evidence="1" type="ORF">BJ138DRAFT_1131460</name>
</gene>
<proteinExistence type="predicted"/>
<evidence type="ECO:0000313" key="2">
    <source>
        <dbReference type="Proteomes" id="UP000790377"/>
    </source>
</evidence>
<comment type="caution">
    <text evidence="1">The sequence shown here is derived from an EMBL/GenBank/DDBJ whole genome shotgun (WGS) entry which is preliminary data.</text>
</comment>
<name>A0ACB7ZQ30_9AGAM</name>
<dbReference type="EMBL" id="MU269139">
    <property type="protein sequence ID" value="KAH7903191.1"/>
    <property type="molecule type" value="Genomic_DNA"/>
</dbReference>
<reference evidence="1" key="1">
    <citation type="journal article" date="2021" name="New Phytol.">
        <title>Evolutionary innovations through gain and loss of genes in the ectomycorrhizal Boletales.</title>
        <authorList>
            <person name="Wu G."/>
            <person name="Miyauchi S."/>
            <person name="Morin E."/>
            <person name="Kuo A."/>
            <person name="Drula E."/>
            <person name="Varga T."/>
            <person name="Kohler A."/>
            <person name="Feng B."/>
            <person name="Cao Y."/>
            <person name="Lipzen A."/>
            <person name="Daum C."/>
            <person name="Hundley H."/>
            <person name="Pangilinan J."/>
            <person name="Johnson J."/>
            <person name="Barry K."/>
            <person name="LaButti K."/>
            <person name="Ng V."/>
            <person name="Ahrendt S."/>
            <person name="Min B."/>
            <person name="Choi I.G."/>
            <person name="Park H."/>
            <person name="Plett J.M."/>
            <person name="Magnuson J."/>
            <person name="Spatafora J.W."/>
            <person name="Nagy L.G."/>
            <person name="Henrissat B."/>
            <person name="Grigoriev I.V."/>
            <person name="Yang Z.L."/>
            <person name="Xu J."/>
            <person name="Martin F.M."/>
        </authorList>
    </citation>
    <scope>NUCLEOTIDE SEQUENCE</scope>
    <source>
        <strain evidence="1">ATCC 28755</strain>
    </source>
</reference>
<sequence>MRAKKVVHSQNNSDPGNDLSTRPMRNATKKAYEDAVWLNTLSRKRAASTVTGHDKSKQPRLGDTKTTTGSPAPSEVEEGSKKSARSNRKSHKAIVADVSKSDDDDYAESQSDDNSQPLSKSDDNTEQSTISEDELDRLQKNPAKLKATLAMEATAAKGLKKHKKRQEKHESEKATWRHESLDGEVSDDASATTTHKSARFEEDWPVMARIHYSCTGKVNLTEQQPHIQDMLRGAIQSTHQHLAFEDAYPDLDKRRKMAPRMLIDCMDNRPAFNAVRDRIKKDAKYVRVLAAVAEARISKFRNGIRSAAQRHTISTFSLTKGCDAKIAKLLDNNQYIFPLDANGEPIKSKPFQSPAILGTIEDGFFGDDSCAGIKFRDMFTSTLESAPEEFELPPAMMILAAVAVCSVIMSFSTEKADKNFDSDFYAGRYRTLAMYLDGIYESSQRKYHVLMSNTYQTVSGSKQKALPEATIAKKMLMHIDLDGMEG</sequence>
<protein>
    <submittedName>
        <fullName evidence="1">Uncharacterized protein</fullName>
    </submittedName>
</protein>